<proteinExistence type="predicted"/>
<evidence type="ECO:0000256" key="2">
    <source>
        <dbReference type="SAM" id="MobiDB-lite"/>
    </source>
</evidence>
<protein>
    <submittedName>
        <fullName evidence="3">WGS project CAEQ00000000 data, annotated contig 1420</fullName>
    </submittedName>
</protein>
<feature type="coiled-coil region" evidence="1">
    <location>
        <begin position="336"/>
        <end position="395"/>
    </location>
</feature>
<evidence type="ECO:0000256" key="1">
    <source>
        <dbReference type="SAM" id="Coils"/>
    </source>
</evidence>
<reference evidence="3 4" key="2">
    <citation type="journal article" date="2012" name="Proc. Natl. Acad. Sci. U.S.A.">
        <title>Antigenic diversity is generated by distinct evolutionary mechanisms in African trypanosome species.</title>
        <authorList>
            <person name="Jackson A.P."/>
            <person name="Berry A."/>
            <person name="Aslett M."/>
            <person name="Allison H.C."/>
            <person name="Burton P."/>
            <person name="Vavrova-Anderson J."/>
            <person name="Brown R."/>
            <person name="Browne H."/>
            <person name="Corton N."/>
            <person name="Hauser H."/>
            <person name="Gamble J."/>
            <person name="Gilderthorp R."/>
            <person name="Marcello L."/>
            <person name="McQuillan J."/>
            <person name="Otto T.D."/>
            <person name="Quail M.A."/>
            <person name="Sanders M.J."/>
            <person name="van Tonder A."/>
            <person name="Ginger M.L."/>
            <person name="Field M.C."/>
            <person name="Barry J.D."/>
            <person name="Hertz-Fowler C."/>
            <person name="Berriman M."/>
        </authorList>
    </citation>
    <scope>NUCLEOTIDE SEQUENCE [LARGE SCALE GENOMIC DNA]</scope>
    <source>
        <strain evidence="3 4">IL3000</strain>
    </source>
</reference>
<dbReference type="EMBL" id="CAEQ01000819">
    <property type="protein sequence ID" value="CCD12636.1"/>
    <property type="molecule type" value="Genomic_DNA"/>
</dbReference>
<accession>F9W633</accession>
<dbReference type="PANTHER" id="PTHR22091">
    <property type="entry name" value="COILED-COIL DOMAIN-CONTAINING PROTEIN 77"/>
    <property type="match status" value="1"/>
</dbReference>
<feature type="region of interest" description="Disordered" evidence="2">
    <location>
        <begin position="125"/>
        <end position="193"/>
    </location>
</feature>
<gene>
    <name evidence="3" type="ORF">TCIL3000_0_34970</name>
</gene>
<dbReference type="OMA" id="RRVYYRD"/>
<comment type="caution">
    <text evidence="3">The sequence shown here is derived from an EMBL/GenBank/DDBJ whole genome shotgun (WGS) entry which is preliminary data.</text>
</comment>
<reference evidence="4" key="1">
    <citation type="submission" date="2011-07" db="EMBL/GenBank/DDBJ databases">
        <title>Divergent evolution of antigenic variation in African trypanosomes.</title>
        <authorList>
            <person name="Jackson A.P."/>
            <person name="Berry A."/>
            <person name="Allison H.C."/>
            <person name="Burton P."/>
            <person name="Anderson J."/>
            <person name="Aslett M."/>
            <person name="Brown R."/>
            <person name="Corton N."/>
            <person name="Harris D."/>
            <person name="Hauser H."/>
            <person name="Gamble J."/>
            <person name="Gilderthorp R."/>
            <person name="McQuillan J."/>
            <person name="Quail M.A."/>
            <person name="Sanders M."/>
            <person name="Van Tonder A."/>
            <person name="Ginger M.L."/>
            <person name="Donelson J.E."/>
            <person name="Field M.C."/>
            <person name="Barry J.D."/>
            <person name="Berriman M."/>
            <person name="Hertz-Fowler C."/>
        </authorList>
    </citation>
    <scope>NUCLEOTIDE SEQUENCE [LARGE SCALE GENOMIC DNA]</scope>
    <source>
        <strain evidence="4">IL3000</strain>
    </source>
</reference>
<dbReference type="VEuPathDB" id="TriTrypDB:TcIL3000_0_34970"/>
<evidence type="ECO:0000313" key="4">
    <source>
        <dbReference type="Proteomes" id="UP000000702"/>
    </source>
</evidence>
<name>F9W633_TRYCI</name>
<dbReference type="PANTHER" id="PTHR22091:SF1">
    <property type="entry name" value="COILED-COIL DOMAIN-CONTAINING PROTEIN 77"/>
    <property type="match status" value="1"/>
</dbReference>
<keyword evidence="1" id="KW-0175">Coiled coil</keyword>
<feature type="coiled-coil region" evidence="1">
    <location>
        <begin position="62"/>
        <end position="96"/>
    </location>
</feature>
<evidence type="ECO:0000313" key="3">
    <source>
        <dbReference type="EMBL" id="CCD12636.1"/>
    </source>
</evidence>
<sequence length="406" mass="46565">MCAVVSQSVAGTAPTSSPHVEMTAIGDDYVKLLLNTIKQQDVEKLSLLDRIESCLKPEQEEAQRLRHEVVLKNEELGKLKRELSEVRLMLQEERERTTRLMYESVVLHAQAEDNRVTISKLMKQNNNATKSKDSKSPDSPVFTTGGHHSASKRIGQQKISLRQAVATRQGASAGDGAASHFDSPEADAFPPSGSLLTALRDEVELLKSLLDTQRTMYENEWASRLHEERELERLRSEATASHLATIERLHKLHQTSLADLIRTRHEMRIEQRQLRGSVDRLQAALNDTVTTLNEERRQHSASLKEQRRLANESATVVTERLRKELQERRALSAAQEKQHTALLAQREAELKELRAERARDKRRLRQLEERYRLEREGVHNEVNLMRQELRAMEKRVYLSNSQYDLA</sequence>
<dbReference type="InterPro" id="IPR037696">
    <property type="entry name" value="CCDC77"/>
</dbReference>
<dbReference type="AlphaFoldDB" id="F9W633"/>
<keyword evidence="4" id="KW-1185">Reference proteome</keyword>
<organism evidence="3 4">
    <name type="scientific">Trypanosoma congolense (strain IL3000)</name>
    <dbReference type="NCBI Taxonomy" id="1068625"/>
    <lineage>
        <taxon>Eukaryota</taxon>
        <taxon>Discoba</taxon>
        <taxon>Euglenozoa</taxon>
        <taxon>Kinetoplastea</taxon>
        <taxon>Metakinetoplastina</taxon>
        <taxon>Trypanosomatida</taxon>
        <taxon>Trypanosomatidae</taxon>
        <taxon>Trypanosoma</taxon>
        <taxon>Nannomonas</taxon>
    </lineage>
</organism>
<dbReference type="Proteomes" id="UP000000702">
    <property type="component" value="Unassembled WGS sequence"/>
</dbReference>